<accession>A0AA36CW83</accession>
<dbReference type="GO" id="GO:0005879">
    <property type="term" value="C:axonemal microtubule"/>
    <property type="evidence" value="ECO:0007669"/>
    <property type="project" value="TreeGrafter"/>
</dbReference>
<feature type="compositionally biased region" description="Polar residues" evidence="2">
    <location>
        <begin position="107"/>
        <end position="122"/>
    </location>
</feature>
<comment type="caution">
    <text evidence="3">The sequence shown here is derived from an EMBL/GenBank/DDBJ whole genome shotgun (WGS) entry which is preliminary data.</text>
</comment>
<dbReference type="PANTHER" id="PTHR31516">
    <property type="entry name" value="STABILIZER OF AXONEMAL MICROTUBULES 2"/>
    <property type="match status" value="1"/>
</dbReference>
<dbReference type="AlphaFoldDB" id="A0AA36CW83"/>
<feature type="compositionally biased region" description="Basic and acidic residues" evidence="2">
    <location>
        <begin position="125"/>
        <end position="143"/>
    </location>
</feature>
<dbReference type="EMBL" id="CATQJA010002635">
    <property type="protein sequence ID" value="CAJ0575037.1"/>
    <property type="molecule type" value="Genomic_DNA"/>
</dbReference>
<dbReference type="Proteomes" id="UP001177023">
    <property type="component" value="Unassembled WGS sequence"/>
</dbReference>
<feature type="region of interest" description="Disordered" evidence="2">
    <location>
        <begin position="48"/>
        <end position="67"/>
    </location>
</feature>
<name>A0AA36CW83_9BILA</name>
<feature type="region of interest" description="Disordered" evidence="2">
    <location>
        <begin position="436"/>
        <end position="463"/>
    </location>
</feature>
<gene>
    <name evidence="3" type="ORF">MSPICULIGERA_LOCUS13354</name>
</gene>
<organism evidence="3 4">
    <name type="scientific">Mesorhabditis spiculigera</name>
    <dbReference type="NCBI Taxonomy" id="96644"/>
    <lineage>
        <taxon>Eukaryota</taxon>
        <taxon>Metazoa</taxon>
        <taxon>Ecdysozoa</taxon>
        <taxon>Nematoda</taxon>
        <taxon>Chromadorea</taxon>
        <taxon>Rhabditida</taxon>
        <taxon>Rhabditina</taxon>
        <taxon>Rhabditomorpha</taxon>
        <taxon>Rhabditoidea</taxon>
        <taxon>Rhabditidae</taxon>
        <taxon>Mesorhabditinae</taxon>
        <taxon>Mesorhabditis</taxon>
    </lineage>
</organism>
<feature type="compositionally biased region" description="Polar residues" evidence="2">
    <location>
        <begin position="144"/>
        <end position="159"/>
    </location>
</feature>
<dbReference type="GO" id="GO:0008017">
    <property type="term" value="F:microtubule binding"/>
    <property type="evidence" value="ECO:0007669"/>
    <property type="project" value="InterPro"/>
</dbReference>
<evidence type="ECO:0000256" key="1">
    <source>
        <dbReference type="ARBA" id="ARBA00008738"/>
    </source>
</evidence>
<dbReference type="PANTHER" id="PTHR31516:SF17">
    <property type="entry name" value="STABILIZER OF AXONEMAL MICROTUBULES 2"/>
    <property type="match status" value="1"/>
</dbReference>
<feature type="region of interest" description="Disordered" evidence="2">
    <location>
        <begin position="107"/>
        <end position="159"/>
    </location>
</feature>
<dbReference type="GO" id="GO:0036064">
    <property type="term" value="C:ciliary basal body"/>
    <property type="evidence" value="ECO:0007669"/>
    <property type="project" value="TreeGrafter"/>
</dbReference>
<feature type="non-terminal residue" evidence="3">
    <location>
        <position position="1"/>
    </location>
</feature>
<protein>
    <submittedName>
        <fullName evidence="3">Uncharacterized protein</fullName>
    </submittedName>
</protein>
<dbReference type="InterPro" id="IPR033336">
    <property type="entry name" value="SAXO1/2"/>
</dbReference>
<proteinExistence type="inferred from homology"/>
<evidence type="ECO:0000256" key="2">
    <source>
        <dbReference type="SAM" id="MobiDB-lite"/>
    </source>
</evidence>
<reference evidence="3" key="1">
    <citation type="submission" date="2023-06" db="EMBL/GenBank/DDBJ databases">
        <authorList>
            <person name="Delattre M."/>
        </authorList>
    </citation>
    <scope>NUCLEOTIDE SEQUENCE</scope>
    <source>
        <strain evidence="3">AF72</strain>
    </source>
</reference>
<dbReference type="GO" id="GO:0005814">
    <property type="term" value="C:centriole"/>
    <property type="evidence" value="ECO:0007669"/>
    <property type="project" value="TreeGrafter"/>
</dbReference>
<dbReference type="GO" id="GO:0036126">
    <property type="term" value="C:sperm flagellum"/>
    <property type="evidence" value="ECO:0007669"/>
    <property type="project" value="TreeGrafter"/>
</dbReference>
<keyword evidence="4" id="KW-1185">Reference proteome</keyword>
<feature type="region of interest" description="Disordered" evidence="2">
    <location>
        <begin position="350"/>
        <end position="377"/>
    </location>
</feature>
<evidence type="ECO:0000313" key="3">
    <source>
        <dbReference type="EMBL" id="CAJ0575037.1"/>
    </source>
</evidence>
<sequence>MSHIHGPQCICQICTCGRHRCPHDRNASNLNFGDDSSGFQRKEYAVAAGGERSPARKPRGEISPQNLGATTDATLMSRSETHEAYQAADGDAKNRFVTSAAFKKRNQQSQIFDSNGNDSNSRILGRREQVSRDEMVDKEKATNSREATPQISPNSTAAIESKLTATPLSRYKRQHLLQSSLTFGDEDAKPSPTMVVKQIEVKEETVPSYARSTEAARKKVAVVSGVVVENNHDKSQSVSRSDFAGVQGDRVEVRRPKENQIFERHANGVMGTSMTRSDYSPKKGDRYEIRKPVDSKIFEVKGGIEGQTQNQRDFQAGRGDRYDAVKPGASDIWHKEGGVEQMTVNRSEYSAKAGERTMSSSRRIRPVRGDGHFEGQTQNQKDFQAGRGDRYDTVRPGASDIWNKEGGVEQMTVNRSEYIAKAGERYAVVKPKESDLLRGDGHFEGQTQNQKDFQAGRGDRLIQ</sequence>
<comment type="similarity">
    <text evidence="1">Belongs to the FAM154 family.</text>
</comment>
<evidence type="ECO:0000313" key="4">
    <source>
        <dbReference type="Proteomes" id="UP001177023"/>
    </source>
</evidence>